<dbReference type="Pfam" id="PF01548">
    <property type="entry name" value="DEDD_Tnp_IS110"/>
    <property type="match status" value="1"/>
</dbReference>
<dbReference type="Pfam" id="PF02371">
    <property type="entry name" value="Transposase_20"/>
    <property type="match status" value="1"/>
</dbReference>
<feature type="domain" description="Transposase IS116/IS110/IS902 C-terminal" evidence="2">
    <location>
        <begin position="214"/>
        <end position="291"/>
    </location>
</feature>
<sequence length="341" mass="38273">MKNTTTITIDLAKDIFQVAVFNKFGKKLSNKGMNSKRLVQLVLQHPEACIYMEACGSAHYWGRRFTKLGYKALLIPPHLVAKYRNGNKSDKNDAVAIYEASKNPNIYFVSIRTLEQQDLATQHKLRSGYIKQRTQLGNRIRGFAMEYGVNFSKGLQRLRQQIPSALEDAENELTTIARSCLWHLYNQLLALDKIIEETTTTLVNHAKKINACIRLEKIPGVGWLVASMLYARLGNGSAFRRGRDASASLGLVPSHSGSGGKNRLGKITKRGDKYLRCLLVHGARSTLHRVQGKEDGLSRWVRRQLTTKHANNTAVALANKIVRMAWSILITGDEYRAPVAQ</sequence>
<reference evidence="3" key="1">
    <citation type="journal article" date="2021" name="Proc. Natl. Acad. Sci. U.S.A.">
        <title>Global biogeography of chemosynthetic symbionts reveals both localized and globally distributed symbiont groups. .</title>
        <authorList>
            <person name="Osvatic J.T."/>
            <person name="Wilkins L.G.E."/>
            <person name="Leibrecht L."/>
            <person name="Leray M."/>
            <person name="Zauner S."/>
            <person name="Polzin J."/>
            <person name="Camacho Y."/>
            <person name="Gros O."/>
            <person name="van Gils J.A."/>
            <person name="Eisen J.A."/>
            <person name="Petersen J.M."/>
            <person name="Yuen B."/>
        </authorList>
    </citation>
    <scope>NUCLEOTIDE SEQUENCE</scope>
    <source>
        <strain evidence="3">MAGL173</strain>
    </source>
</reference>
<evidence type="ECO:0000259" key="2">
    <source>
        <dbReference type="Pfam" id="PF02371"/>
    </source>
</evidence>
<dbReference type="PANTHER" id="PTHR33055:SF3">
    <property type="entry name" value="PUTATIVE TRANSPOSASE FOR IS117-RELATED"/>
    <property type="match status" value="1"/>
</dbReference>
<dbReference type="AlphaFoldDB" id="A0A9E4MYT7"/>
<dbReference type="NCBIfam" id="NF033542">
    <property type="entry name" value="transpos_IS110"/>
    <property type="match status" value="1"/>
</dbReference>
<dbReference type="InterPro" id="IPR003346">
    <property type="entry name" value="Transposase_20"/>
</dbReference>
<dbReference type="PANTHER" id="PTHR33055">
    <property type="entry name" value="TRANSPOSASE FOR INSERTION SEQUENCE ELEMENT IS1111A"/>
    <property type="match status" value="1"/>
</dbReference>
<organism evidence="3 4">
    <name type="scientific">Candidatus Thiodiazotropha lotti</name>
    <dbReference type="NCBI Taxonomy" id="2792787"/>
    <lineage>
        <taxon>Bacteria</taxon>
        <taxon>Pseudomonadati</taxon>
        <taxon>Pseudomonadota</taxon>
        <taxon>Gammaproteobacteria</taxon>
        <taxon>Chromatiales</taxon>
        <taxon>Sedimenticolaceae</taxon>
        <taxon>Candidatus Thiodiazotropha</taxon>
    </lineage>
</organism>
<evidence type="ECO:0000313" key="4">
    <source>
        <dbReference type="Proteomes" id="UP000886687"/>
    </source>
</evidence>
<dbReference type="Proteomes" id="UP000886687">
    <property type="component" value="Unassembled WGS sequence"/>
</dbReference>
<dbReference type="InterPro" id="IPR002525">
    <property type="entry name" value="Transp_IS110-like_N"/>
</dbReference>
<name>A0A9E4MYT7_9GAMM</name>
<gene>
    <name evidence="3" type="ORF">JAZ04_01410</name>
</gene>
<protein>
    <submittedName>
        <fullName evidence="3">IS110 family transposase</fullName>
    </submittedName>
</protein>
<feature type="domain" description="Transposase IS110-like N-terminal" evidence="1">
    <location>
        <begin position="9"/>
        <end position="143"/>
    </location>
</feature>
<evidence type="ECO:0000313" key="3">
    <source>
        <dbReference type="EMBL" id="MCG7937503.1"/>
    </source>
</evidence>
<proteinExistence type="predicted"/>
<dbReference type="GO" id="GO:0004803">
    <property type="term" value="F:transposase activity"/>
    <property type="evidence" value="ECO:0007669"/>
    <property type="project" value="InterPro"/>
</dbReference>
<dbReference type="EMBL" id="JAEPDI010000001">
    <property type="protein sequence ID" value="MCG7937503.1"/>
    <property type="molecule type" value="Genomic_DNA"/>
</dbReference>
<dbReference type="GO" id="GO:0003677">
    <property type="term" value="F:DNA binding"/>
    <property type="evidence" value="ECO:0007669"/>
    <property type="project" value="InterPro"/>
</dbReference>
<dbReference type="InterPro" id="IPR047650">
    <property type="entry name" value="Transpos_IS110"/>
</dbReference>
<dbReference type="GO" id="GO:0006313">
    <property type="term" value="P:DNA transposition"/>
    <property type="evidence" value="ECO:0007669"/>
    <property type="project" value="InterPro"/>
</dbReference>
<accession>A0A9E4MYT7</accession>
<evidence type="ECO:0000259" key="1">
    <source>
        <dbReference type="Pfam" id="PF01548"/>
    </source>
</evidence>
<comment type="caution">
    <text evidence="3">The sequence shown here is derived from an EMBL/GenBank/DDBJ whole genome shotgun (WGS) entry which is preliminary data.</text>
</comment>